<keyword evidence="6" id="KW-0520">NAD</keyword>
<dbReference type="GO" id="GO:0006574">
    <property type="term" value="P:L-valine catabolic process"/>
    <property type="evidence" value="ECO:0007669"/>
    <property type="project" value="TreeGrafter"/>
</dbReference>
<accession>A0A0K0D4D3</accession>
<dbReference type="InterPro" id="IPR006115">
    <property type="entry name" value="6PGDH_NADP-bd"/>
</dbReference>
<dbReference type="SUPFAM" id="SSF51735">
    <property type="entry name" value="NAD(P)-binding Rossmann-fold domains"/>
    <property type="match status" value="1"/>
</dbReference>
<dbReference type="PANTHER" id="PTHR22981:SF7">
    <property type="entry name" value="3-HYDROXYISOBUTYRATE DEHYDROGENASE, MITOCHONDRIAL"/>
    <property type="match status" value="1"/>
</dbReference>
<evidence type="ECO:0000256" key="1">
    <source>
        <dbReference type="ARBA" id="ARBA00005109"/>
    </source>
</evidence>
<evidence type="ECO:0000256" key="7">
    <source>
        <dbReference type="ARBA" id="ARBA00049197"/>
    </source>
</evidence>
<dbReference type="WBParaSite" id="ACAC_0000492801-mRNA-1">
    <property type="protein sequence ID" value="ACAC_0000492801-mRNA-1"/>
    <property type="gene ID" value="ACAC_0000492801"/>
</dbReference>
<evidence type="ECO:0000256" key="2">
    <source>
        <dbReference type="ARBA" id="ARBA00006013"/>
    </source>
</evidence>
<protein>
    <recommendedName>
        <fullName evidence="3">3-hydroxyisobutyrate dehydrogenase</fullName>
        <ecNumber evidence="3">1.1.1.31</ecNumber>
    </recommendedName>
</protein>
<dbReference type="STRING" id="6313.A0A0K0D4D3"/>
<feature type="domain" description="6-phosphogluconate dehydrogenase NADP-binding" evidence="8">
    <location>
        <begin position="4"/>
        <end position="127"/>
    </location>
</feature>
<dbReference type="GO" id="GO:0008442">
    <property type="term" value="F:3-hydroxyisobutyrate dehydrogenase activity"/>
    <property type="evidence" value="ECO:0007669"/>
    <property type="project" value="UniProtKB-EC"/>
</dbReference>
<comment type="similarity">
    <text evidence="2">Belongs to the HIBADH-related family. 3-hydroxyisobutyrate dehydrogenase subfamily.</text>
</comment>
<dbReference type="Pfam" id="PF03446">
    <property type="entry name" value="NAD_binding_2"/>
    <property type="match status" value="1"/>
</dbReference>
<dbReference type="EC" id="1.1.1.31" evidence="3"/>
<dbReference type="Gene3D" id="3.40.50.720">
    <property type="entry name" value="NAD(P)-binding Rossmann-like Domain"/>
    <property type="match status" value="1"/>
</dbReference>
<dbReference type="Proteomes" id="UP000035642">
    <property type="component" value="Unassembled WGS sequence"/>
</dbReference>
<dbReference type="InterPro" id="IPR036291">
    <property type="entry name" value="NAD(P)-bd_dom_sf"/>
</dbReference>
<organism evidence="9 10">
    <name type="scientific">Angiostrongylus cantonensis</name>
    <name type="common">Rat lungworm</name>
    <dbReference type="NCBI Taxonomy" id="6313"/>
    <lineage>
        <taxon>Eukaryota</taxon>
        <taxon>Metazoa</taxon>
        <taxon>Ecdysozoa</taxon>
        <taxon>Nematoda</taxon>
        <taxon>Chromadorea</taxon>
        <taxon>Rhabditida</taxon>
        <taxon>Rhabditina</taxon>
        <taxon>Rhabditomorpha</taxon>
        <taxon>Strongyloidea</taxon>
        <taxon>Metastrongylidae</taxon>
        <taxon>Angiostrongylus</taxon>
    </lineage>
</organism>
<evidence type="ECO:0000313" key="9">
    <source>
        <dbReference type="Proteomes" id="UP000035642"/>
    </source>
</evidence>
<comment type="catalytic activity">
    <reaction evidence="7">
        <text>3-hydroxy-2-methylpropanoate + NAD(+) = 2-methyl-3-oxopropanoate + NADH + H(+)</text>
        <dbReference type="Rhea" id="RHEA:17681"/>
        <dbReference type="ChEBI" id="CHEBI:11805"/>
        <dbReference type="ChEBI" id="CHEBI:15378"/>
        <dbReference type="ChEBI" id="CHEBI:57540"/>
        <dbReference type="ChEBI" id="CHEBI:57700"/>
        <dbReference type="ChEBI" id="CHEBI:57945"/>
        <dbReference type="EC" id="1.1.1.31"/>
    </reaction>
</comment>
<keyword evidence="9" id="KW-1185">Reference proteome</keyword>
<comment type="pathway">
    <text evidence="1">Amino-acid degradation; L-valine degradation.</text>
</comment>
<reference evidence="10" key="2">
    <citation type="submission" date="2017-02" db="UniProtKB">
        <authorList>
            <consortium name="WormBaseParasite"/>
        </authorList>
    </citation>
    <scope>IDENTIFICATION</scope>
</reference>
<evidence type="ECO:0000259" key="8">
    <source>
        <dbReference type="Pfam" id="PF03446"/>
    </source>
</evidence>
<keyword evidence="5" id="KW-0560">Oxidoreductase</keyword>
<evidence type="ECO:0000313" key="10">
    <source>
        <dbReference type="WBParaSite" id="ACAC_0000492801-mRNA-1"/>
    </source>
</evidence>
<sequence>MAAIGFIGLGNMGAHMARNLMKNGRKLIVYDVNETVLPPFKAEGADIAKCPANVAAAVKDIITMLPSSPHVRKAYGGHDGLLKLVLCFYLKKEQIHEKFYVSIEVAEWCKSKQCTYVDAPVSGGVTGLVFYL</sequence>
<dbReference type="PANTHER" id="PTHR22981">
    <property type="entry name" value="3-HYDROXYISOBUTYRATE DEHYDROGENASE-RELATED"/>
    <property type="match status" value="1"/>
</dbReference>
<proteinExistence type="inferred from homology"/>
<dbReference type="AlphaFoldDB" id="A0A0K0D4D3"/>
<dbReference type="GO" id="GO:0050661">
    <property type="term" value="F:NADP binding"/>
    <property type="evidence" value="ECO:0007669"/>
    <property type="project" value="InterPro"/>
</dbReference>
<dbReference type="InterPro" id="IPR002204">
    <property type="entry name" value="3-OH-isobutyrate_DH-rel_CS"/>
</dbReference>
<evidence type="ECO:0000256" key="4">
    <source>
        <dbReference type="ARBA" id="ARBA00022456"/>
    </source>
</evidence>
<evidence type="ECO:0000256" key="6">
    <source>
        <dbReference type="ARBA" id="ARBA00023027"/>
    </source>
</evidence>
<dbReference type="PROSITE" id="PS00895">
    <property type="entry name" value="3_HYDROXYISOBUT_DH"/>
    <property type="match status" value="1"/>
</dbReference>
<dbReference type="GO" id="GO:0005739">
    <property type="term" value="C:mitochondrion"/>
    <property type="evidence" value="ECO:0007669"/>
    <property type="project" value="TreeGrafter"/>
</dbReference>
<name>A0A0K0D4D3_ANGCA</name>
<evidence type="ECO:0000256" key="3">
    <source>
        <dbReference type="ARBA" id="ARBA00012991"/>
    </source>
</evidence>
<reference evidence="9" key="1">
    <citation type="submission" date="2012-09" db="EMBL/GenBank/DDBJ databases">
        <authorList>
            <person name="Martin A.A."/>
        </authorList>
    </citation>
    <scope>NUCLEOTIDE SEQUENCE</scope>
</reference>
<keyword evidence="4" id="KW-0101">Branched-chain amino acid catabolism</keyword>
<evidence type="ECO:0000256" key="5">
    <source>
        <dbReference type="ARBA" id="ARBA00023002"/>
    </source>
</evidence>